<gene>
    <name evidence="2" type="ORF">H8S02_01135</name>
</gene>
<evidence type="ECO:0000256" key="1">
    <source>
        <dbReference type="SAM" id="MobiDB-lite"/>
    </source>
</evidence>
<accession>A0ABR7GJT9</accession>
<comment type="caution">
    <text evidence="2">The sequence shown here is derived from an EMBL/GenBank/DDBJ whole genome shotgun (WGS) entry which is preliminary data.</text>
</comment>
<dbReference type="EMBL" id="JACOPK010000001">
    <property type="protein sequence ID" value="MBC5694560.1"/>
    <property type="molecule type" value="Genomic_DNA"/>
</dbReference>
<reference evidence="2 3" key="1">
    <citation type="submission" date="2020-08" db="EMBL/GenBank/DDBJ databases">
        <title>Genome public.</title>
        <authorList>
            <person name="Liu C."/>
            <person name="Sun Q."/>
        </authorList>
    </citation>
    <scope>NUCLEOTIDE SEQUENCE [LARGE SCALE GENOMIC DNA]</scope>
    <source>
        <strain evidence="2 3">M2</strain>
    </source>
</reference>
<dbReference type="Proteomes" id="UP000641741">
    <property type="component" value="Unassembled WGS sequence"/>
</dbReference>
<proteinExistence type="predicted"/>
<evidence type="ECO:0000313" key="3">
    <source>
        <dbReference type="Proteomes" id="UP000641741"/>
    </source>
</evidence>
<protein>
    <submittedName>
        <fullName evidence="2">Uncharacterized protein</fullName>
    </submittedName>
</protein>
<organism evidence="2 3">
    <name type="scientific">Agathobaculum hominis</name>
    <dbReference type="NCBI Taxonomy" id="2763014"/>
    <lineage>
        <taxon>Bacteria</taxon>
        <taxon>Bacillati</taxon>
        <taxon>Bacillota</taxon>
        <taxon>Clostridia</taxon>
        <taxon>Eubacteriales</taxon>
        <taxon>Butyricicoccaceae</taxon>
        <taxon>Agathobaculum</taxon>
    </lineage>
</organism>
<evidence type="ECO:0000313" key="2">
    <source>
        <dbReference type="EMBL" id="MBC5694560.1"/>
    </source>
</evidence>
<dbReference type="RefSeq" id="WP_186968852.1">
    <property type="nucleotide sequence ID" value="NZ_JACOPK010000001.1"/>
</dbReference>
<feature type="compositionally biased region" description="Gly residues" evidence="1">
    <location>
        <begin position="45"/>
        <end position="69"/>
    </location>
</feature>
<feature type="region of interest" description="Disordered" evidence="1">
    <location>
        <begin position="45"/>
        <end position="75"/>
    </location>
</feature>
<sequence length="152" mass="15339">MKKMGEETRGGRGRRHFWGCGDADGGVLRSAVRQSAGFGGAAGNAAGPGAGSAGDGVGAGAAASGGHGAGEVPSADPGACLSPGGILIAVYNALLEEPAAEKECLYLNVAEAVTVKNDCLRKELISDGIHLHTAECVEWREYLKAHPVEKGL</sequence>
<keyword evidence="3" id="KW-1185">Reference proteome</keyword>
<name>A0ABR7GJT9_9FIRM</name>
<dbReference type="SUPFAM" id="SSF52266">
    <property type="entry name" value="SGNH hydrolase"/>
    <property type="match status" value="1"/>
</dbReference>